<comment type="caution">
    <text evidence="1">The sequence shown here is derived from an EMBL/GenBank/DDBJ whole genome shotgun (WGS) entry which is preliminary data.</text>
</comment>
<sequence length="328" mass="37759">MLLNFLDECVENTKQAVTYRLETEDFRSSPTTFHVLRTILENRYVTEQFSLFSSPITHPCPIEGCGTLNDLSSINPYQIEDATITLAFECNTHGRRLVTLDNKGSPCSVQLSKPLRRLVRTIALAQDTVYSRYEGSPTADGPSTRVHMQIQGWENAGTLQEQMLWRPLILLDDAAVRAAPPVIVYTPLICDWAGAKLSSLMYVEGKYEYLKENGMEYLLSLEALRREGRSLDPLFRLVETGWKIPRNSSGHTLLLTFTVSTNQTQEESISRPVSQRSQKTRTLRTTRTTNRVGVRKIHHWFILTLYWSDYFRRVKLWPGFWFNLLGFR</sequence>
<organism evidence="1 2">
    <name type="scientific">Cerrena zonata</name>
    <dbReference type="NCBI Taxonomy" id="2478898"/>
    <lineage>
        <taxon>Eukaryota</taxon>
        <taxon>Fungi</taxon>
        <taxon>Dikarya</taxon>
        <taxon>Basidiomycota</taxon>
        <taxon>Agaricomycotina</taxon>
        <taxon>Agaricomycetes</taxon>
        <taxon>Polyporales</taxon>
        <taxon>Cerrenaceae</taxon>
        <taxon>Cerrena</taxon>
    </lineage>
</organism>
<protein>
    <submittedName>
        <fullName evidence="1">Uncharacterized protein</fullName>
    </submittedName>
</protein>
<evidence type="ECO:0000313" key="1">
    <source>
        <dbReference type="EMBL" id="KAK7695913.1"/>
    </source>
</evidence>
<dbReference type="Proteomes" id="UP001385951">
    <property type="component" value="Unassembled WGS sequence"/>
</dbReference>
<dbReference type="EMBL" id="JASBNA010000001">
    <property type="protein sequence ID" value="KAK7695913.1"/>
    <property type="molecule type" value="Genomic_DNA"/>
</dbReference>
<gene>
    <name evidence="1" type="ORF">QCA50_000552</name>
</gene>
<evidence type="ECO:0000313" key="2">
    <source>
        <dbReference type="Proteomes" id="UP001385951"/>
    </source>
</evidence>
<name>A0AAW0GY49_9APHY</name>
<reference evidence="1 2" key="1">
    <citation type="submission" date="2022-09" db="EMBL/GenBank/DDBJ databases">
        <authorList>
            <person name="Palmer J.M."/>
        </authorList>
    </citation>
    <scope>NUCLEOTIDE SEQUENCE [LARGE SCALE GENOMIC DNA]</scope>
    <source>
        <strain evidence="1 2">DSM 7382</strain>
    </source>
</reference>
<keyword evidence="2" id="KW-1185">Reference proteome</keyword>
<accession>A0AAW0GY49</accession>
<dbReference type="AlphaFoldDB" id="A0AAW0GY49"/>
<proteinExistence type="predicted"/>